<sequence>MNCIRKTSLVGKGSGSGPYKPPRIEDHRMTIDIRWHLELTVPGKGLYLLPYSVVSRSNLCCENWLPNHWLYIGKLPLLLLGGSAGTMTKIAAYESIANHRRLAKLLIAGRR</sequence>
<protein>
    <submittedName>
        <fullName evidence="1">Uncharacterized protein</fullName>
    </submittedName>
</protein>
<name>A0A8H7NAQ1_BIOOC</name>
<accession>A0A8H7NAQ1</accession>
<dbReference type="AlphaFoldDB" id="A0A8H7NAQ1"/>
<reference evidence="1" key="1">
    <citation type="submission" date="2020-10" db="EMBL/GenBank/DDBJ databases">
        <title>High-Quality Genome Resource of Clonostachys rosea strain S41 by Oxford Nanopore Long-Read Sequencing.</title>
        <authorList>
            <person name="Wang H."/>
        </authorList>
    </citation>
    <scope>NUCLEOTIDE SEQUENCE</scope>
    <source>
        <strain evidence="1">S41</strain>
    </source>
</reference>
<gene>
    <name evidence="1" type="ORF">IM811_013974</name>
</gene>
<proteinExistence type="predicted"/>
<organism evidence="1 2">
    <name type="scientific">Bionectria ochroleuca</name>
    <name type="common">Gliocladium roseum</name>
    <dbReference type="NCBI Taxonomy" id="29856"/>
    <lineage>
        <taxon>Eukaryota</taxon>
        <taxon>Fungi</taxon>
        <taxon>Dikarya</taxon>
        <taxon>Ascomycota</taxon>
        <taxon>Pezizomycotina</taxon>
        <taxon>Sordariomycetes</taxon>
        <taxon>Hypocreomycetidae</taxon>
        <taxon>Hypocreales</taxon>
        <taxon>Bionectriaceae</taxon>
        <taxon>Clonostachys</taxon>
    </lineage>
</organism>
<dbReference type="EMBL" id="JADCTT010000005">
    <property type="protein sequence ID" value="KAF9752180.1"/>
    <property type="molecule type" value="Genomic_DNA"/>
</dbReference>
<dbReference type="Proteomes" id="UP000616885">
    <property type="component" value="Unassembled WGS sequence"/>
</dbReference>
<comment type="caution">
    <text evidence="1">The sequence shown here is derived from an EMBL/GenBank/DDBJ whole genome shotgun (WGS) entry which is preliminary data.</text>
</comment>
<evidence type="ECO:0000313" key="1">
    <source>
        <dbReference type="EMBL" id="KAF9752180.1"/>
    </source>
</evidence>
<evidence type="ECO:0000313" key="2">
    <source>
        <dbReference type="Proteomes" id="UP000616885"/>
    </source>
</evidence>